<organism evidence="1 2">
    <name type="scientific">Salipiger thiooxidans</name>
    <dbReference type="NCBI Taxonomy" id="282683"/>
    <lineage>
        <taxon>Bacteria</taxon>
        <taxon>Pseudomonadati</taxon>
        <taxon>Pseudomonadota</taxon>
        <taxon>Alphaproteobacteria</taxon>
        <taxon>Rhodobacterales</taxon>
        <taxon>Roseobacteraceae</taxon>
        <taxon>Salipiger</taxon>
    </lineage>
</organism>
<reference evidence="2" key="1">
    <citation type="submission" date="2016-10" db="EMBL/GenBank/DDBJ databases">
        <authorList>
            <person name="Varghese N."/>
            <person name="Submissions S."/>
        </authorList>
    </citation>
    <scope>NUCLEOTIDE SEQUENCE [LARGE SCALE GENOMIC DNA]</scope>
    <source>
        <strain evidence="2">DSM 10146</strain>
    </source>
</reference>
<keyword evidence="2" id="KW-1185">Reference proteome</keyword>
<dbReference type="AlphaFoldDB" id="A0A1G7HRU1"/>
<accession>A0A1G7HRU1</accession>
<gene>
    <name evidence="1" type="ORF">SAMN04488105_111123</name>
</gene>
<dbReference type="OrthoDB" id="7728363at2"/>
<dbReference type="Proteomes" id="UP000198994">
    <property type="component" value="Unassembled WGS sequence"/>
</dbReference>
<name>A0A1G7HRU1_9RHOB</name>
<evidence type="ECO:0000313" key="2">
    <source>
        <dbReference type="Proteomes" id="UP000198994"/>
    </source>
</evidence>
<dbReference type="RefSeq" id="WP_089961483.1">
    <property type="nucleotide sequence ID" value="NZ_FNAV01000011.1"/>
</dbReference>
<dbReference type="EMBL" id="FNAV01000011">
    <property type="protein sequence ID" value="SDF03048.1"/>
    <property type="molecule type" value="Genomic_DNA"/>
</dbReference>
<proteinExistence type="predicted"/>
<evidence type="ECO:0000313" key="1">
    <source>
        <dbReference type="EMBL" id="SDF03048.1"/>
    </source>
</evidence>
<sequence>MSPTSNAARSKAAMRAAEGFVTRNYQDLVHGAGLLGGVGAQCRCVSLTARLRRANRMDCYCWRELRWLHDLFCLQVGSDPDSTDAPYFCDLSPDDPAVNGLCLLADALGDLLAEIEREHTQTVSEHTDDAGRDAA</sequence>
<protein>
    <submittedName>
        <fullName evidence="1">Uncharacterized protein</fullName>
    </submittedName>
</protein>